<protein>
    <submittedName>
        <fullName evidence="2">Uncharacterized protein</fullName>
    </submittedName>
</protein>
<dbReference type="Proteomes" id="UP000218887">
    <property type="component" value="Unassembled WGS sequence"/>
</dbReference>
<evidence type="ECO:0000256" key="1">
    <source>
        <dbReference type="SAM" id="Phobius"/>
    </source>
</evidence>
<dbReference type="EMBL" id="NPOA01000008">
    <property type="protein sequence ID" value="PAV29154.1"/>
    <property type="molecule type" value="Genomic_DNA"/>
</dbReference>
<keyword evidence="1" id="KW-0812">Transmembrane</keyword>
<sequence length="90" mass="10782">MATNYSIQKRAWYLKKGWVYAMCFITPPIGFINVLLNQNRWQRDEKQLYLGIAIIMGIFWLLKFFQFWVSIAFAIVAYLVILIWPKDSKE</sequence>
<reference evidence="2 3" key="1">
    <citation type="submission" date="2017-08" db="EMBL/GenBank/DDBJ databases">
        <title>Virgibacillus indicus sp. nov. and Virgibacillus profoundi sp. nov, two moderately halophilic bacteria isolated from marine sediment by using the Microfluidic Streak Plate.</title>
        <authorList>
            <person name="Xu B."/>
            <person name="Hu B."/>
            <person name="Wang J."/>
            <person name="Zhu Y."/>
            <person name="Huang L."/>
            <person name="Du W."/>
            <person name="Huang Y."/>
        </authorList>
    </citation>
    <scope>NUCLEOTIDE SEQUENCE [LARGE SCALE GENOMIC DNA]</scope>
    <source>
        <strain evidence="2 3">IO3-P3-H5</strain>
    </source>
</reference>
<keyword evidence="1" id="KW-0472">Membrane</keyword>
<accession>A0A2A2ID10</accession>
<feature type="transmembrane region" description="Helical" evidence="1">
    <location>
        <begin position="18"/>
        <end position="36"/>
    </location>
</feature>
<name>A0A2A2ID10_9BACI</name>
<evidence type="ECO:0000313" key="3">
    <source>
        <dbReference type="Proteomes" id="UP000218887"/>
    </source>
</evidence>
<comment type="caution">
    <text evidence="2">The sequence shown here is derived from an EMBL/GenBank/DDBJ whole genome shotgun (WGS) entry which is preliminary data.</text>
</comment>
<keyword evidence="1" id="KW-1133">Transmembrane helix</keyword>
<proteinExistence type="predicted"/>
<dbReference type="OrthoDB" id="2657477at2"/>
<feature type="transmembrane region" description="Helical" evidence="1">
    <location>
        <begin position="48"/>
        <end position="81"/>
    </location>
</feature>
<organism evidence="2 3">
    <name type="scientific">Virgibacillus profundi</name>
    <dbReference type="NCBI Taxonomy" id="2024555"/>
    <lineage>
        <taxon>Bacteria</taxon>
        <taxon>Bacillati</taxon>
        <taxon>Bacillota</taxon>
        <taxon>Bacilli</taxon>
        <taxon>Bacillales</taxon>
        <taxon>Bacillaceae</taxon>
        <taxon>Virgibacillus</taxon>
    </lineage>
</organism>
<evidence type="ECO:0000313" key="2">
    <source>
        <dbReference type="EMBL" id="PAV29154.1"/>
    </source>
</evidence>
<keyword evidence="3" id="KW-1185">Reference proteome</keyword>
<dbReference type="RefSeq" id="WP_095655826.1">
    <property type="nucleotide sequence ID" value="NZ_NPOA01000008.1"/>
</dbReference>
<gene>
    <name evidence="2" type="ORF">CIL05_12190</name>
</gene>
<dbReference type="AlphaFoldDB" id="A0A2A2ID10"/>